<keyword evidence="9" id="KW-1185">Reference proteome</keyword>
<accession>A0ABS9DRU1</accession>
<keyword evidence="3" id="KW-0560">Oxidoreductase</keyword>
<dbReference type="PANTHER" id="PTHR13887">
    <property type="entry name" value="GLUTATHIONE S-TRANSFERASE KAPPA"/>
    <property type="match status" value="1"/>
</dbReference>
<gene>
    <name evidence="8" type="ORF">L1892_19365</name>
</gene>
<protein>
    <submittedName>
        <fullName evidence="8">Thioredoxin domain-containing protein</fullName>
    </submittedName>
</protein>
<evidence type="ECO:0000256" key="4">
    <source>
        <dbReference type="ARBA" id="ARBA00023157"/>
    </source>
</evidence>
<dbReference type="PROSITE" id="PS51352">
    <property type="entry name" value="THIOREDOXIN_2"/>
    <property type="match status" value="1"/>
</dbReference>
<dbReference type="Proteomes" id="UP001108089">
    <property type="component" value="Unassembled WGS sequence"/>
</dbReference>
<comment type="similarity">
    <text evidence="1">Belongs to the thioredoxin family. DsbA subfamily.</text>
</comment>
<keyword evidence="5" id="KW-0676">Redox-active center</keyword>
<name>A0ABS9DRU1_9ACTN</name>
<comment type="caution">
    <text evidence="8">The sequence shown here is derived from an EMBL/GenBank/DDBJ whole genome shotgun (WGS) entry which is preliminary data.</text>
</comment>
<keyword evidence="6" id="KW-0812">Transmembrane</keyword>
<dbReference type="EMBL" id="JAKGCU010000022">
    <property type="protein sequence ID" value="MCF3940533.1"/>
    <property type="molecule type" value="Genomic_DNA"/>
</dbReference>
<evidence type="ECO:0000256" key="5">
    <source>
        <dbReference type="ARBA" id="ARBA00023284"/>
    </source>
</evidence>
<evidence type="ECO:0000313" key="8">
    <source>
        <dbReference type="EMBL" id="MCF3940533.1"/>
    </source>
</evidence>
<reference evidence="8" key="1">
    <citation type="submission" date="2022-01" db="EMBL/GenBank/DDBJ databases">
        <title>Gordonia xiamenensis sp. nov., isolated from surface seawater in Xiamen.</title>
        <authorList>
            <person name="He Y.F."/>
        </authorList>
    </citation>
    <scope>NUCLEOTIDE SEQUENCE</scope>
    <source>
        <strain evidence="8">GW1C4-4</strain>
    </source>
</reference>
<proteinExistence type="inferred from homology"/>
<evidence type="ECO:0000313" key="9">
    <source>
        <dbReference type="Proteomes" id="UP001108089"/>
    </source>
</evidence>
<dbReference type="SUPFAM" id="SSF52833">
    <property type="entry name" value="Thioredoxin-like"/>
    <property type="match status" value="1"/>
</dbReference>
<organism evidence="8 9">
    <name type="scientific">Gordonia tangerina</name>
    <dbReference type="NCBI Taxonomy" id="2911060"/>
    <lineage>
        <taxon>Bacteria</taxon>
        <taxon>Bacillati</taxon>
        <taxon>Actinomycetota</taxon>
        <taxon>Actinomycetes</taxon>
        <taxon>Mycobacteriales</taxon>
        <taxon>Gordoniaceae</taxon>
        <taxon>Gordonia</taxon>
    </lineage>
</organism>
<dbReference type="InterPro" id="IPR013766">
    <property type="entry name" value="Thioredoxin_domain"/>
</dbReference>
<evidence type="ECO:0000256" key="6">
    <source>
        <dbReference type="SAM" id="Phobius"/>
    </source>
</evidence>
<dbReference type="Gene3D" id="3.40.30.10">
    <property type="entry name" value="Glutaredoxin"/>
    <property type="match status" value="1"/>
</dbReference>
<feature type="transmembrane region" description="Helical" evidence="6">
    <location>
        <begin position="12"/>
        <end position="31"/>
    </location>
</feature>
<feature type="domain" description="Thioredoxin" evidence="7">
    <location>
        <begin position="39"/>
        <end position="233"/>
    </location>
</feature>
<dbReference type="InterPro" id="IPR036249">
    <property type="entry name" value="Thioredoxin-like_sf"/>
</dbReference>
<dbReference type="PANTHER" id="PTHR13887:SF14">
    <property type="entry name" value="DISULFIDE BOND FORMATION PROTEIN D"/>
    <property type="match status" value="1"/>
</dbReference>
<keyword evidence="6" id="KW-1133">Transmembrane helix</keyword>
<keyword evidence="2" id="KW-0732">Signal</keyword>
<evidence type="ECO:0000256" key="1">
    <source>
        <dbReference type="ARBA" id="ARBA00005791"/>
    </source>
</evidence>
<dbReference type="Pfam" id="PF13462">
    <property type="entry name" value="Thioredoxin_4"/>
    <property type="match status" value="1"/>
</dbReference>
<sequence>MPVQRSFWSSWLIPGVIVTIAIALVAFVVIYETNDDAQPTSGDTAANSTDQFPYDIGLERRDPHDPLALGAVDAPITLIVFSDFQCPFCAKWSHDTLPVLLKRVDDGQLRIEMREVNVFGEASRRAALAAYAAALQGRYLDYHDALFAGGHPRTGAGLSAEALVETARDLNLDVDLFREQMNSATTRTAIDANEQLGATAGAFSTPSFILGGQPIAGAQPTKVFLDTLDELTGPEGN</sequence>
<evidence type="ECO:0000256" key="2">
    <source>
        <dbReference type="ARBA" id="ARBA00022729"/>
    </source>
</evidence>
<dbReference type="RefSeq" id="WP_235725272.1">
    <property type="nucleotide sequence ID" value="NZ_JAKGCU010000022.1"/>
</dbReference>
<evidence type="ECO:0000259" key="7">
    <source>
        <dbReference type="PROSITE" id="PS51352"/>
    </source>
</evidence>
<keyword evidence="6" id="KW-0472">Membrane</keyword>
<keyword evidence="4" id="KW-1015">Disulfide bond</keyword>
<evidence type="ECO:0000256" key="3">
    <source>
        <dbReference type="ARBA" id="ARBA00023002"/>
    </source>
</evidence>
<dbReference type="InterPro" id="IPR012336">
    <property type="entry name" value="Thioredoxin-like_fold"/>
</dbReference>